<feature type="domain" description="KANL3/Tex30 alpha/beta hydrolase-like" evidence="1">
    <location>
        <begin position="13"/>
        <end position="180"/>
    </location>
</feature>
<dbReference type="Gene3D" id="3.40.50.1820">
    <property type="entry name" value="alpha/beta hydrolase"/>
    <property type="match status" value="1"/>
</dbReference>
<evidence type="ECO:0000259" key="1">
    <source>
        <dbReference type="Pfam" id="PF20408"/>
    </source>
</evidence>
<dbReference type="PANTHER" id="PTHR13136:SF11">
    <property type="entry name" value="TESTIS-EXPRESSED PROTEIN 30"/>
    <property type="match status" value="1"/>
</dbReference>
<reference evidence="2 3" key="1">
    <citation type="submission" date="2014-05" db="EMBL/GenBank/DDBJ databases">
        <title>Cellulosimicrobium funkei U11 genome.</title>
        <authorList>
            <person name="Hu C."/>
            <person name="Gong Y."/>
            <person name="Wan W."/>
            <person name="Jiang M."/>
        </authorList>
    </citation>
    <scope>NUCLEOTIDE SEQUENCE [LARGE SCALE GENOMIC DNA]</scope>
    <source>
        <strain evidence="2 3">U11</strain>
    </source>
</reference>
<proteinExistence type="predicted"/>
<keyword evidence="2" id="KW-0378">Hydrolase</keyword>
<dbReference type="InterPro" id="IPR046879">
    <property type="entry name" value="KANL3/Tex30_Abhydrolase"/>
</dbReference>
<dbReference type="EMBL" id="JNBQ01000002">
    <property type="protein sequence ID" value="KLN36071.1"/>
    <property type="molecule type" value="Genomic_DNA"/>
</dbReference>
<gene>
    <name evidence="2" type="ORF">FB00_03470</name>
</gene>
<protein>
    <submittedName>
        <fullName evidence="2">Dienelactone hydrolase</fullName>
    </submittedName>
</protein>
<name>A0A0H2KRB0_9MICO</name>
<dbReference type="GO" id="GO:0016787">
    <property type="term" value="F:hydrolase activity"/>
    <property type="evidence" value="ECO:0007669"/>
    <property type="project" value="UniProtKB-KW"/>
</dbReference>
<evidence type="ECO:0000313" key="2">
    <source>
        <dbReference type="EMBL" id="KLN36071.1"/>
    </source>
</evidence>
<sequence>MTTPTPADRPVAGVLLTPGAGASRDHRALVAIDDALAALDPPLPVRRVDFPYRTAGKRMPDRPPVAIAHVRAEAEAFAAELGTTTDHLVLGGRSYGGRMCSMAVAEGLPAAGLALVSYPLHPPGKPERLRTEHFPDLRVPVLLVSGRTDPFATPDELTEHTAAIPGPVTRVELPGAHDLKGQDAAVCEAIVTWLGTLGRPNP</sequence>
<organism evidence="2 3">
    <name type="scientific">Cellulosimicrobium funkei</name>
    <dbReference type="NCBI Taxonomy" id="264251"/>
    <lineage>
        <taxon>Bacteria</taxon>
        <taxon>Bacillati</taxon>
        <taxon>Actinomycetota</taxon>
        <taxon>Actinomycetes</taxon>
        <taxon>Micrococcales</taxon>
        <taxon>Promicromonosporaceae</taxon>
        <taxon>Cellulosimicrobium</taxon>
    </lineage>
</organism>
<dbReference type="AlphaFoldDB" id="A0A0H2KRB0"/>
<comment type="caution">
    <text evidence="2">The sequence shown here is derived from an EMBL/GenBank/DDBJ whole genome shotgun (WGS) entry which is preliminary data.</text>
</comment>
<keyword evidence="3" id="KW-1185">Reference proteome</keyword>
<evidence type="ECO:0000313" key="3">
    <source>
        <dbReference type="Proteomes" id="UP000035265"/>
    </source>
</evidence>
<dbReference type="STRING" id="264251.FB00_03470"/>
<dbReference type="SUPFAM" id="SSF53474">
    <property type="entry name" value="alpha/beta-Hydrolases"/>
    <property type="match status" value="1"/>
</dbReference>
<dbReference type="InterPro" id="IPR026555">
    <property type="entry name" value="NSL3/Tex30"/>
</dbReference>
<dbReference type="Proteomes" id="UP000035265">
    <property type="component" value="Unassembled WGS sequence"/>
</dbReference>
<dbReference type="PANTHER" id="PTHR13136">
    <property type="entry name" value="TESTIS DEVELOPMENT PROTEIN PRTD"/>
    <property type="match status" value="1"/>
</dbReference>
<accession>A0A0H2KRB0</accession>
<dbReference type="RefSeq" id="WP_047231433.1">
    <property type="nucleotide sequence ID" value="NZ_JNBQ01000002.1"/>
</dbReference>
<dbReference type="InterPro" id="IPR029058">
    <property type="entry name" value="AB_hydrolase_fold"/>
</dbReference>
<dbReference type="Pfam" id="PF20408">
    <property type="entry name" value="Abhydrolase_11"/>
    <property type="match status" value="1"/>
</dbReference>
<dbReference type="PATRIC" id="fig|264251.5.peg.711"/>